<feature type="compositionally biased region" description="Polar residues" evidence="1">
    <location>
        <begin position="123"/>
        <end position="132"/>
    </location>
</feature>
<proteinExistence type="predicted"/>
<dbReference type="EMBL" id="JBFXLU010000119">
    <property type="protein sequence ID" value="KAL2840572.1"/>
    <property type="molecule type" value="Genomic_DNA"/>
</dbReference>
<sequence>MHNRASANVSRRSDRSLACYRNSQPSHFSQPSSSSWLENPIHSDSYTGLERNYTINTMGLIEKLQAKLELYRLEQRYARRKHRSTFSGVQYVNGEYVYSNDSNSSSGTVSKHSTGSHWKAHTWGSSSDSRAR</sequence>
<name>A0ABR4JLC6_9EURO</name>
<organism evidence="2 3">
    <name type="scientific">Aspergillus pseudoustus</name>
    <dbReference type="NCBI Taxonomy" id="1810923"/>
    <lineage>
        <taxon>Eukaryota</taxon>
        <taxon>Fungi</taxon>
        <taxon>Dikarya</taxon>
        <taxon>Ascomycota</taxon>
        <taxon>Pezizomycotina</taxon>
        <taxon>Eurotiomycetes</taxon>
        <taxon>Eurotiomycetidae</taxon>
        <taxon>Eurotiales</taxon>
        <taxon>Aspergillaceae</taxon>
        <taxon>Aspergillus</taxon>
        <taxon>Aspergillus subgen. Nidulantes</taxon>
    </lineage>
</organism>
<feature type="region of interest" description="Disordered" evidence="1">
    <location>
        <begin position="101"/>
        <end position="132"/>
    </location>
</feature>
<feature type="compositionally biased region" description="Low complexity" evidence="1">
    <location>
        <begin position="23"/>
        <end position="35"/>
    </location>
</feature>
<evidence type="ECO:0000313" key="2">
    <source>
        <dbReference type="EMBL" id="KAL2840572.1"/>
    </source>
</evidence>
<comment type="caution">
    <text evidence="2">The sequence shown here is derived from an EMBL/GenBank/DDBJ whole genome shotgun (WGS) entry which is preliminary data.</text>
</comment>
<keyword evidence="3" id="KW-1185">Reference proteome</keyword>
<evidence type="ECO:0000313" key="3">
    <source>
        <dbReference type="Proteomes" id="UP001610446"/>
    </source>
</evidence>
<reference evidence="2 3" key="1">
    <citation type="submission" date="2024-07" db="EMBL/GenBank/DDBJ databases">
        <title>Section-level genome sequencing and comparative genomics of Aspergillus sections Usti and Cavernicolus.</title>
        <authorList>
            <consortium name="Lawrence Berkeley National Laboratory"/>
            <person name="Nybo J.L."/>
            <person name="Vesth T.C."/>
            <person name="Theobald S."/>
            <person name="Frisvad J.C."/>
            <person name="Larsen T.O."/>
            <person name="Kjaerboelling I."/>
            <person name="Rothschild-Mancinelli K."/>
            <person name="Lyhne E.K."/>
            <person name="Kogle M.E."/>
            <person name="Barry K."/>
            <person name="Clum A."/>
            <person name="Na H."/>
            <person name="Ledsgaard L."/>
            <person name="Lin J."/>
            <person name="Lipzen A."/>
            <person name="Kuo A."/>
            <person name="Riley R."/>
            <person name="Mondo S."/>
            <person name="Labutti K."/>
            <person name="Haridas S."/>
            <person name="Pangalinan J."/>
            <person name="Salamov A.A."/>
            <person name="Simmons B.A."/>
            <person name="Magnuson J.K."/>
            <person name="Chen J."/>
            <person name="Drula E."/>
            <person name="Henrissat B."/>
            <person name="Wiebenga A."/>
            <person name="Lubbers R.J."/>
            <person name="Gomes A.C."/>
            <person name="Makela M.R."/>
            <person name="Stajich J."/>
            <person name="Grigoriev I.V."/>
            <person name="Mortensen U.H."/>
            <person name="De Vries R.P."/>
            <person name="Baker S.E."/>
            <person name="Andersen M.R."/>
        </authorList>
    </citation>
    <scope>NUCLEOTIDE SEQUENCE [LARGE SCALE GENOMIC DNA]</scope>
    <source>
        <strain evidence="2 3">CBS 123904</strain>
    </source>
</reference>
<evidence type="ECO:0000256" key="1">
    <source>
        <dbReference type="SAM" id="MobiDB-lite"/>
    </source>
</evidence>
<accession>A0ABR4JLC6</accession>
<feature type="compositionally biased region" description="Polar residues" evidence="1">
    <location>
        <begin position="107"/>
        <end position="116"/>
    </location>
</feature>
<feature type="region of interest" description="Disordered" evidence="1">
    <location>
        <begin position="22"/>
        <end position="41"/>
    </location>
</feature>
<protein>
    <submittedName>
        <fullName evidence="2">Uncharacterized protein</fullName>
    </submittedName>
</protein>
<gene>
    <name evidence="2" type="ORF">BJY01DRAFT_17735</name>
</gene>
<dbReference type="Proteomes" id="UP001610446">
    <property type="component" value="Unassembled WGS sequence"/>
</dbReference>